<evidence type="ECO:0000313" key="3">
    <source>
        <dbReference type="Proteomes" id="UP000199286"/>
    </source>
</evidence>
<dbReference type="RefSeq" id="WP_089877927.1">
    <property type="nucleotide sequence ID" value="NZ_FNPF01000001.1"/>
</dbReference>
<protein>
    <submittedName>
        <fullName evidence="2">Extensin-like protein C-terminus</fullName>
    </submittedName>
</protein>
<feature type="domain" description="Extensin-like C-terminal" evidence="1">
    <location>
        <begin position="47"/>
        <end position="198"/>
    </location>
</feature>
<dbReference type="Proteomes" id="UP000199286">
    <property type="component" value="Unassembled WGS sequence"/>
</dbReference>
<dbReference type="OrthoDB" id="9809788at2"/>
<accession>A0A1H3F6I2</accession>
<keyword evidence="3" id="KW-1185">Reference proteome</keyword>
<sequence length="198" mass="20476">MRFLSIAACAALLAGCGDDDASDGRGGLCGDPRLKGEVVGRVPGELPACGIDDAVRLTSVSGVTLSQGALVDCPTARRFADWVDRGAKPAIGNHGGGIESLQIAAHYVCRSRNHLVGAPVSEHGKGKAIDISGITLADGESMTVLNDWGRGRHGRSLARMHGAACGPFGTVLGPGSDALHRDHFHFDTARHGNGAYCR</sequence>
<name>A0A1H3F6I2_9RHOB</name>
<dbReference type="AlphaFoldDB" id="A0A1H3F6I2"/>
<dbReference type="EMBL" id="FNPF01000001">
    <property type="protein sequence ID" value="SDX86596.1"/>
    <property type="molecule type" value="Genomic_DNA"/>
</dbReference>
<gene>
    <name evidence="2" type="ORF">SAMN05444340_101228</name>
</gene>
<dbReference type="PROSITE" id="PS51257">
    <property type="entry name" value="PROKAR_LIPOPROTEIN"/>
    <property type="match status" value="1"/>
</dbReference>
<organism evidence="2 3">
    <name type="scientific">Citreimonas salinaria</name>
    <dbReference type="NCBI Taxonomy" id="321339"/>
    <lineage>
        <taxon>Bacteria</taxon>
        <taxon>Pseudomonadati</taxon>
        <taxon>Pseudomonadota</taxon>
        <taxon>Alphaproteobacteria</taxon>
        <taxon>Rhodobacterales</taxon>
        <taxon>Roseobacteraceae</taxon>
        <taxon>Citreimonas</taxon>
    </lineage>
</organism>
<dbReference type="Pfam" id="PF06904">
    <property type="entry name" value="Extensin-like_C"/>
    <property type="match status" value="1"/>
</dbReference>
<dbReference type="InterPro" id="IPR009683">
    <property type="entry name" value="Extensin-like_C"/>
</dbReference>
<dbReference type="STRING" id="321339.SAMN05444340_101228"/>
<proteinExistence type="predicted"/>
<evidence type="ECO:0000259" key="1">
    <source>
        <dbReference type="Pfam" id="PF06904"/>
    </source>
</evidence>
<reference evidence="2 3" key="1">
    <citation type="submission" date="2016-10" db="EMBL/GenBank/DDBJ databases">
        <authorList>
            <person name="de Groot N.N."/>
        </authorList>
    </citation>
    <scope>NUCLEOTIDE SEQUENCE [LARGE SCALE GENOMIC DNA]</scope>
    <source>
        <strain evidence="2 3">DSM 26880</strain>
    </source>
</reference>
<evidence type="ECO:0000313" key="2">
    <source>
        <dbReference type="EMBL" id="SDX86596.1"/>
    </source>
</evidence>